<accession>A0ABP9I4D4</accession>
<evidence type="ECO:0000256" key="1">
    <source>
        <dbReference type="PIRNR" id="PIRNR037226"/>
    </source>
</evidence>
<dbReference type="InterPro" id="IPR017144">
    <property type="entry name" value="Xaa-Arg_dipeptidase"/>
</dbReference>
<dbReference type="Pfam" id="PF07687">
    <property type="entry name" value="M20_dimer"/>
    <property type="match status" value="1"/>
</dbReference>
<dbReference type="InterPro" id="IPR052030">
    <property type="entry name" value="Peptidase_M20/M20A_hydrolases"/>
</dbReference>
<evidence type="ECO:0000313" key="3">
    <source>
        <dbReference type="EMBL" id="GAA4987866.1"/>
    </source>
</evidence>
<dbReference type="Gene3D" id="3.40.630.10">
    <property type="entry name" value="Zn peptidases"/>
    <property type="match status" value="1"/>
</dbReference>
<gene>
    <name evidence="3" type="ORF">GCM10023205_68430</name>
</gene>
<comment type="caution">
    <text evidence="3">The sequence shown here is derived from an EMBL/GenBank/DDBJ whole genome shotgun (WGS) entry which is preliminary data.</text>
</comment>
<dbReference type="Pfam" id="PF01546">
    <property type="entry name" value="Peptidase_M20"/>
    <property type="match status" value="1"/>
</dbReference>
<evidence type="ECO:0000313" key="4">
    <source>
        <dbReference type="Proteomes" id="UP001500466"/>
    </source>
</evidence>
<dbReference type="PANTHER" id="PTHR30575">
    <property type="entry name" value="PEPTIDASE M20"/>
    <property type="match status" value="1"/>
</dbReference>
<dbReference type="PANTHER" id="PTHR30575:SF0">
    <property type="entry name" value="XAA-ARG DIPEPTIDASE"/>
    <property type="match status" value="1"/>
</dbReference>
<protein>
    <recommendedName>
        <fullName evidence="1">Peptidase M20 domain-containing protein 2</fullName>
    </recommendedName>
</protein>
<dbReference type="InterPro" id="IPR011650">
    <property type="entry name" value="Peptidase_M20_dimer"/>
</dbReference>
<dbReference type="InterPro" id="IPR002933">
    <property type="entry name" value="Peptidase_M20"/>
</dbReference>
<dbReference type="RefSeq" id="WP_345679683.1">
    <property type="nucleotide sequence ID" value="NZ_BAABHS010000034.1"/>
</dbReference>
<evidence type="ECO:0000259" key="2">
    <source>
        <dbReference type="Pfam" id="PF07687"/>
    </source>
</evidence>
<proteinExistence type="inferred from homology"/>
<dbReference type="PIRSF" id="PIRSF037226">
    <property type="entry name" value="Amidohydrolase_ACY1L2_prd"/>
    <property type="match status" value="1"/>
</dbReference>
<dbReference type="InterPro" id="IPR017439">
    <property type="entry name" value="Amidohydrolase"/>
</dbReference>
<keyword evidence="4" id="KW-1185">Reference proteome</keyword>
<dbReference type="SUPFAM" id="SSF53187">
    <property type="entry name" value="Zn-dependent exopeptidases"/>
    <property type="match status" value="1"/>
</dbReference>
<organism evidence="3 4">
    <name type="scientific">Yinghuangia aomiensis</name>
    <dbReference type="NCBI Taxonomy" id="676205"/>
    <lineage>
        <taxon>Bacteria</taxon>
        <taxon>Bacillati</taxon>
        <taxon>Actinomycetota</taxon>
        <taxon>Actinomycetes</taxon>
        <taxon>Kitasatosporales</taxon>
        <taxon>Streptomycetaceae</taxon>
        <taxon>Yinghuangia</taxon>
    </lineage>
</organism>
<dbReference type="NCBIfam" id="TIGR01891">
    <property type="entry name" value="amidohydrolases"/>
    <property type="match status" value="1"/>
</dbReference>
<dbReference type="Gene3D" id="3.30.70.360">
    <property type="match status" value="1"/>
</dbReference>
<name>A0ABP9I4D4_9ACTN</name>
<dbReference type="InterPro" id="IPR036264">
    <property type="entry name" value="Bact_exopeptidase_dim_dom"/>
</dbReference>
<sequence>MTPRERARKQLESRRDDLVALSHSLHAEPELAFEEHKSAAKIADLMDGSGFDVDRAVCDLPTAFTATYGTGDLVIGITAEYDALPGIGHACGHNVNGASAAAAALALAPVADELGITVKLLGTPAEEGGGGKVYMLERGAFDDVAAAMMVHAAPFDMVGMSSLAISAWNVAYTGREAHAALAPHMGVNAADAMMIAQVAIGAYRQQMPPGTIVSGIVTDGGQAPNVIPGRATAHYECRAESLEALTAHKDRVRACFEAGALATGATLTLDDHGRDFADLRQDATLTDAYRASAEALGRTVVVADASTRGGSTDMGNISHVMPTIHPLVGYDCGDAMMHNPDFTRFGTTPGADKALLDGGLAMAWTAVTLAEDPATRTRLLAEVAARTPVSAR</sequence>
<comment type="similarity">
    <text evidence="1">Belongs to the peptidase M20A family.</text>
</comment>
<dbReference type="Proteomes" id="UP001500466">
    <property type="component" value="Unassembled WGS sequence"/>
</dbReference>
<reference evidence="4" key="1">
    <citation type="journal article" date="2019" name="Int. J. Syst. Evol. Microbiol.">
        <title>The Global Catalogue of Microorganisms (GCM) 10K type strain sequencing project: providing services to taxonomists for standard genome sequencing and annotation.</title>
        <authorList>
            <consortium name="The Broad Institute Genomics Platform"/>
            <consortium name="The Broad Institute Genome Sequencing Center for Infectious Disease"/>
            <person name="Wu L."/>
            <person name="Ma J."/>
        </authorList>
    </citation>
    <scope>NUCLEOTIDE SEQUENCE [LARGE SCALE GENOMIC DNA]</scope>
    <source>
        <strain evidence="4">JCM 17986</strain>
    </source>
</reference>
<dbReference type="EMBL" id="BAABHS010000034">
    <property type="protein sequence ID" value="GAA4987866.1"/>
    <property type="molecule type" value="Genomic_DNA"/>
</dbReference>
<dbReference type="SUPFAM" id="SSF55031">
    <property type="entry name" value="Bacterial exopeptidase dimerisation domain"/>
    <property type="match status" value="1"/>
</dbReference>
<feature type="domain" description="Peptidase M20 dimerisation" evidence="2">
    <location>
        <begin position="168"/>
        <end position="259"/>
    </location>
</feature>